<dbReference type="PANTHER" id="PTHR22572">
    <property type="entry name" value="SUGAR-1-PHOSPHATE GUANYL TRANSFERASE"/>
    <property type="match status" value="1"/>
</dbReference>
<evidence type="ECO:0000313" key="2">
    <source>
        <dbReference type="EMBL" id="WEK34585.1"/>
    </source>
</evidence>
<reference evidence="2" key="1">
    <citation type="submission" date="2023-03" db="EMBL/GenBank/DDBJ databases">
        <title>Andean soil-derived lignocellulolytic bacterial consortium as a source of novel taxa and putative plastic-active enzymes.</title>
        <authorList>
            <person name="Diaz-Garcia L."/>
            <person name="Chuvochina M."/>
            <person name="Feuerriegel G."/>
            <person name="Bunk B."/>
            <person name="Sproer C."/>
            <person name="Streit W.R."/>
            <person name="Rodriguez L.M."/>
            <person name="Overmann J."/>
            <person name="Jimenez D.J."/>
        </authorList>
    </citation>
    <scope>NUCLEOTIDE SEQUENCE</scope>
    <source>
        <strain evidence="2">MAG 7</strain>
    </source>
</reference>
<organism evidence="2 3">
    <name type="scientific">Candidatus Pseudobacter hemicellulosilyticus</name>
    <dbReference type="NCBI Taxonomy" id="3121375"/>
    <lineage>
        <taxon>Bacteria</taxon>
        <taxon>Pseudomonadati</taxon>
        <taxon>Bacteroidota</taxon>
        <taxon>Chitinophagia</taxon>
        <taxon>Chitinophagales</taxon>
        <taxon>Chitinophagaceae</taxon>
        <taxon>Pseudobacter</taxon>
    </lineage>
</organism>
<protein>
    <submittedName>
        <fullName evidence="2">Nucleotidyltransferase family protein</fullName>
    </submittedName>
</protein>
<dbReference type="SUPFAM" id="SSF53448">
    <property type="entry name" value="Nucleotide-diphospho-sugar transferases"/>
    <property type="match status" value="1"/>
</dbReference>
<dbReference type="Proteomes" id="UP001220610">
    <property type="component" value="Chromosome"/>
</dbReference>
<dbReference type="EMBL" id="CP119311">
    <property type="protein sequence ID" value="WEK34585.1"/>
    <property type="molecule type" value="Genomic_DNA"/>
</dbReference>
<dbReference type="InterPro" id="IPR029044">
    <property type="entry name" value="Nucleotide-diphossugar_trans"/>
</dbReference>
<dbReference type="Gene3D" id="3.90.550.10">
    <property type="entry name" value="Spore Coat Polysaccharide Biosynthesis Protein SpsA, Chain A"/>
    <property type="match status" value="1"/>
</dbReference>
<gene>
    <name evidence="2" type="ORF">P0Y53_19025</name>
</gene>
<proteinExistence type="predicted"/>
<dbReference type="AlphaFoldDB" id="A0AAJ5WPV7"/>
<dbReference type="InterPro" id="IPR050486">
    <property type="entry name" value="Mannose-1P_guanyltransferase"/>
</dbReference>
<dbReference type="Pfam" id="PF00483">
    <property type="entry name" value="NTP_transferase"/>
    <property type="match status" value="1"/>
</dbReference>
<dbReference type="InterPro" id="IPR005835">
    <property type="entry name" value="NTP_transferase_dom"/>
</dbReference>
<evidence type="ECO:0000313" key="3">
    <source>
        <dbReference type="Proteomes" id="UP001220610"/>
    </source>
</evidence>
<accession>A0AAJ5WPV7</accession>
<feature type="domain" description="Nucleotidyl transferase" evidence="1">
    <location>
        <begin position="6"/>
        <end position="231"/>
    </location>
</feature>
<sequence length="235" mass="26353">MIRECIILAGGLGTRLRSAVPELPKCLAPVAGKPFLHWVLCYLRQQGIERFVFSLGYRHELIVDYLEAEWPALDAHYSIEQEPLGTGGAILLASRQAVEGTVLIVNGDTLFKVDLAGLAAVHTAQQAHCTLALKPMRDFDRYGVVTLDERGRISSFREKQFYAEGLINGGVYALEVKPWLEERMPEKFSFEKDYLETYYSRRPMAGYVQDGYFIDIGIPEDLARASTELANEASC</sequence>
<name>A0AAJ5WPV7_9BACT</name>
<evidence type="ECO:0000259" key="1">
    <source>
        <dbReference type="Pfam" id="PF00483"/>
    </source>
</evidence>
<dbReference type="CDD" id="cd06915">
    <property type="entry name" value="NTP_transferase_WcbM_like"/>
    <property type="match status" value="1"/>
</dbReference>